<gene>
    <name evidence="2" type="ORF">HJG60_009556</name>
</gene>
<name>A0A834DC25_9CHIR</name>
<evidence type="ECO:0000313" key="2">
    <source>
        <dbReference type="EMBL" id="KAF6073432.1"/>
    </source>
</evidence>
<organism evidence="2 3">
    <name type="scientific">Phyllostomus discolor</name>
    <name type="common">pale spear-nosed bat</name>
    <dbReference type="NCBI Taxonomy" id="89673"/>
    <lineage>
        <taxon>Eukaryota</taxon>
        <taxon>Metazoa</taxon>
        <taxon>Chordata</taxon>
        <taxon>Craniata</taxon>
        <taxon>Vertebrata</taxon>
        <taxon>Euteleostomi</taxon>
        <taxon>Mammalia</taxon>
        <taxon>Eutheria</taxon>
        <taxon>Laurasiatheria</taxon>
        <taxon>Chiroptera</taxon>
        <taxon>Yangochiroptera</taxon>
        <taxon>Phyllostomidae</taxon>
        <taxon>Phyllostominae</taxon>
        <taxon>Phyllostomus</taxon>
    </lineage>
</organism>
<dbReference type="Proteomes" id="UP000664940">
    <property type="component" value="Unassembled WGS sequence"/>
</dbReference>
<dbReference type="AlphaFoldDB" id="A0A834DC25"/>
<comment type="caution">
    <text evidence="2">The sequence shown here is derived from an EMBL/GenBank/DDBJ whole genome shotgun (WGS) entry which is preliminary data.</text>
</comment>
<protein>
    <submittedName>
        <fullName evidence="2">Uncharacterized protein</fullName>
    </submittedName>
</protein>
<dbReference type="EMBL" id="JABVXQ010000016">
    <property type="protein sequence ID" value="KAF6073432.1"/>
    <property type="molecule type" value="Genomic_DNA"/>
</dbReference>
<accession>A0A834DC25</accession>
<reference evidence="2 3" key="1">
    <citation type="journal article" date="2020" name="Nature">
        <title>Six reference-quality genomes reveal evolution of bat adaptations.</title>
        <authorList>
            <person name="Jebb D."/>
            <person name="Huang Z."/>
            <person name="Pippel M."/>
            <person name="Hughes G.M."/>
            <person name="Lavrichenko K."/>
            <person name="Devanna P."/>
            <person name="Winkler S."/>
            <person name="Jermiin L.S."/>
            <person name="Skirmuntt E.C."/>
            <person name="Katzourakis A."/>
            <person name="Burkitt-Gray L."/>
            <person name="Ray D.A."/>
            <person name="Sullivan K.A.M."/>
            <person name="Roscito J.G."/>
            <person name="Kirilenko B.M."/>
            <person name="Davalos L.M."/>
            <person name="Corthals A.P."/>
            <person name="Power M.L."/>
            <person name="Jones G."/>
            <person name="Ransome R.D."/>
            <person name="Dechmann D.K.N."/>
            <person name="Locatelli A.G."/>
            <person name="Puechmaille S.J."/>
            <person name="Fedrigo O."/>
            <person name="Jarvis E.D."/>
            <person name="Hiller M."/>
            <person name="Vernes S.C."/>
            <person name="Myers E.W."/>
            <person name="Teeling E.C."/>
        </authorList>
    </citation>
    <scope>NUCLEOTIDE SEQUENCE [LARGE SCALE GENOMIC DNA]</scope>
    <source>
        <strain evidence="2">Bat1K_MPI-CBG_1</strain>
    </source>
</reference>
<evidence type="ECO:0000313" key="3">
    <source>
        <dbReference type="Proteomes" id="UP000664940"/>
    </source>
</evidence>
<feature type="region of interest" description="Disordered" evidence="1">
    <location>
        <begin position="111"/>
        <end position="139"/>
    </location>
</feature>
<sequence length="139" mass="15530">MPHRYSRYLGRGTCLIHVIECCYCHRVLRQTPGLRLHFRSLFPFKPNSFYPRHAPPHPPHLPESLGSYLLPLCLNKFVPLIHSLACSAILPTLLPRACCVCPARATAEAQLPADDSPRTAPTRLPMRTQGSQVPGLISE</sequence>
<proteinExistence type="predicted"/>
<evidence type="ECO:0000256" key="1">
    <source>
        <dbReference type="SAM" id="MobiDB-lite"/>
    </source>
</evidence>